<dbReference type="EMBL" id="GEEE01015618">
    <property type="protein sequence ID" value="JAP47607.1"/>
    <property type="molecule type" value="Transcribed_RNA"/>
</dbReference>
<gene>
    <name evidence="2" type="ORF">TR136981</name>
</gene>
<dbReference type="Gene3D" id="3.60.10.10">
    <property type="entry name" value="Endonuclease/exonuclease/phosphatase"/>
    <property type="match status" value="1"/>
</dbReference>
<accession>A0A0X3PCE5</accession>
<evidence type="ECO:0000313" key="2">
    <source>
        <dbReference type="EMBL" id="JAP47607.1"/>
    </source>
</evidence>
<reference evidence="2" key="1">
    <citation type="submission" date="2016-01" db="EMBL/GenBank/DDBJ databases">
        <title>Reference transcriptome for the parasite Schistocephalus solidus: insights into the molecular evolution of parasitism.</title>
        <authorList>
            <person name="Hebert F.O."/>
            <person name="Grambauer S."/>
            <person name="Barber I."/>
            <person name="Landry C.R."/>
            <person name="Aubin-Horth N."/>
        </authorList>
    </citation>
    <scope>NUCLEOTIDE SEQUENCE</scope>
</reference>
<organism evidence="2">
    <name type="scientific">Schistocephalus solidus</name>
    <name type="common">Tapeworm</name>
    <dbReference type="NCBI Taxonomy" id="70667"/>
    <lineage>
        <taxon>Eukaryota</taxon>
        <taxon>Metazoa</taxon>
        <taxon>Spiralia</taxon>
        <taxon>Lophotrochozoa</taxon>
        <taxon>Platyhelminthes</taxon>
        <taxon>Cestoda</taxon>
        <taxon>Eucestoda</taxon>
        <taxon>Diphyllobothriidea</taxon>
        <taxon>Diphyllobothriidae</taxon>
        <taxon>Schistocephalus</taxon>
    </lineage>
</organism>
<dbReference type="CDD" id="cd01650">
    <property type="entry name" value="RT_nLTR_like"/>
    <property type="match status" value="1"/>
</dbReference>
<dbReference type="PANTHER" id="PTHR47027">
    <property type="entry name" value="REVERSE TRANSCRIPTASE DOMAIN-CONTAINING PROTEIN"/>
    <property type="match status" value="1"/>
</dbReference>
<dbReference type="AlphaFoldDB" id="A0A0X3PCE5"/>
<dbReference type="SUPFAM" id="SSF56672">
    <property type="entry name" value="DNA/RNA polymerases"/>
    <property type="match status" value="1"/>
</dbReference>
<name>A0A0X3PCE5_SCHSO</name>
<dbReference type="Pfam" id="PF00078">
    <property type="entry name" value="RVT_1"/>
    <property type="match status" value="1"/>
</dbReference>
<dbReference type="PANTHER" id="PTHR47027:SF26">
    <property type="entry name" value="REVERSE TRANSCRIPTASE DOMAIN-CONTAINING PROTEIN"/>
    <property type="match status" value="1"/>
</dbReference>
<evidence type="ECO:0000259" key="1">
    <source>
        <dbReference type="PROSITE" id="PS50878"/>
    </source>
</evidence>
<dbReference type="SUPFAM" id="SSF56219">
    <property type="entry name" value="DNase I-like"/>
    <property type="match status" value="1"/>
</dbReference>
<sequence>MSLRLPLRGDQFATIISAYAPPMTSSDAAKDKFYEDLHALLATVPKEDKLIVLGDFNARVGTDHAAWQGVLGPHGLGSCNDNGLLLLRTCAEHRLLLTNTFFRLPTREKATWMHPRSRRWHLLDYVLVRRRDRQDVLVTKAIRDADGWTDHRLVISQMRLRLQPRRRPQGKRPPCKLNTLLLNLPAHCFDFSNQITEKLEDLHAPDDNATVETRWCQLRNVIQSTALDVLGRAHRRHQDWFDDNDADISNLLAEKNRLHKAYMDLRTDATKAAFFRCRRLVQQRLREMQDAWMIRKAEEIQGYADRNEMKNFFKAIKAIYGPCIKGSAPLLSSDGTTLLTEKSQILKRWAEHFRSVLNCSSAISDAAIDRLPQVDTNNDLDLPPSLPETIRAVQQISSGKAPGSDAIPPEVYKHGGPRLMAELTTLFQEMWRQGQVPQDFKDATIVHLYKRKGNRQLCDNHRGISLLNIAGKIFARILLNRLNGHLEQGLLPESQCGFRRHRGTTDMIFAARQLQEKCQEMRTHLYTTFVDLTKAFDTVNRDGLWKVMQKFGCPERFTHMVRQLHDGMTARVTDNGTVSEAFAVTNGVKQGCVLAPTLFSLMFSAMLMDAYRDEQPGIRIAYRTDGHLLNSRRMQAPTRVSTTTVHDLLFADDCALNTVTEEDMQRSMDLFAGGCADFGLTISTAKTVVMHQPPPSAEYNAPRIYVNGALLKNVETFAYLGSTLSRNTRIDDEVAQRISKASQAFGRL</sequence>
<dbReference type="InterPro" id="IPR043502">
    <property type="entry name" value="DNA/RNA_pol_sf"/>
</dbReference>
<feature type="non-terminal residue" evidence="2">
    <location>
        <position position="748"/>
    </location>
</feature>
<dbReference type="InterPro" id="IPR000477">
    <property type="entry name" value="RT_dom"/>
</dbReference>
<proteinExistence type="predicted"/>
<protein>
    <recommendedName>
        <fullName evidence="1">Reverse transcriptase domain-containing protein</fullName>
    </recommendedName>
</protein>
<feature type="domain" description="Reverse transcriptase" evidence="1">
    <location>
        <begin position="429"/>
        <end position="724"/>
    </location>
</feature>
<dbReference type="InterPro" id="IPR036691">
    <property type="entry name" value="Endo/exonu/phosph_ase_sf"/>
</dbReference>
<dbReference type="PROSITE" id="PS50878">
    <property type="entry name" value="RT_POL"/>
    <property type="match status" value="1"/>
</dbReference>